<dbReference type="Gene3D" id="3.40.190.290">
    <property type="match status" value="1"/>
</dbReference>
<sequence>MISATAGVRIKPKMTVEHMATAMSLAAQCEGVVIAGTFSRHYAKSYQLATCSLTPPLRRNMNVYYHAWRAQTPATQRFRDFLFSYVDEHHDAPANQR</sequence>
<evidence type="ECO:0000313" key="3">
    <source>
        <dbReference type="Proteomes" id="UP000277214"/>
    </source>
</evidence>
<dbReference type="SUPFAM" id="SSF53850">
    <property type="entry name" value="Periplasmic binding protein-like II"/>
    <property type="match status" value="1"/>
</dbReference>
<dbReference type="InterPro" id="IPR005119">
    <property type="entry name" value="LysR_subst-bd"/>
</dbReference>
<dbReference type="GO" id="GO:0006355">
    <property type="term" value="P:regulation of DNA-templated transcription"/>
    <property type="evidence" value="ECO:0007669"/>
    <property type="project" value="TreeGrafter"/>
</dbReference>
<dbReference type="Proteomes" id="UP000277214">
    <property type="component" value="Chromosome 1"/>
</dbReference>
<dbReference type="PANTHER" id="PTHR30419">
    <property type="entry name" value="HTH-TYPE TRANSCRIPTIONAL REGULATOR YBHD"/>
    <property type="match status" value="1"/>
</dbReference>
<dbReference type="AlphaFoldDB" id="A0A3S4FFR1"/>
<gene>
    <name evidence="2" type="primary">STY3944_1</name>
    <name evidence="2" type="ORF">NCTC8272_04373</name>
</gene>
<dbReference type="Pfam" id="PF03466">
    <property type="entry name" value="LysR_substrate"/>
    <property type="match status" value="1"/>
</dbReference>
<dbReference type="PANTHER" id="PTHR30419:SF30">
    <property type="entry name" value="LYSR FAMILY TRANSCRIPTIONAL REGULATOR"/>
    <property type="match status" value="1"/>
</dbReference>
<feature type="domain" description="LysR substrate-binding" evidence="1">
    <location>
        <begin position="5"/>
        <end position="82"/>
    </location>
</feature>
<dbReference type="EMBL" id="LR134149">
    <property type="protein sequence ID" value="VEA42324.1"/>
    <property type="molecule type" value="Genomic_DNA"/>
</dbReference>
<dbReference type="GO" id="GO:0005829">
    <property type="term" value="C:cytosol"/>
    <property type="evidence" value="ECO:0007669"/>
    <property type="project" value="TreeGrafter"/>
</dbReference>
<organism evidence="2 3">
    <name type="scientific">Salmonella enterica I</name>
    <dbReference type="NCBI Taxonomy" id="59201"/>
    <lineage>
        <taxon>Bacteria</taxon>
        <taxon>Pseudomonadati</taxon>
        <taxon>Pseudomonadota</taxon>
        <taxon>Gammaproteobacteria</taxon>
        <taxon>Enterobacterales</taxon>
        <taxon>Enterobacteriaceae</taxon>
        <taxon>Salmonella</taxon>
    </lineage>
</organism>
<evidence type="ECO:0000259" key="1">
    <source>
        <dbReference type="Pfam" id="PF03466"/>
    </source>
</evidence>
<protein>
    <submittedName>
        <fullName evidence="2">Putative LysR-family transcriptioanl regulator</fullName>
    </submittedName>
</protein>
<name>A0A3S4FFR1_SALET</name>
<proteinExistence type="predicted"/>
<accession>A0A3S4FFR1</accession>
<dbReference type="InterPro" id="IPR050950">
    <property type="entry name" value="HTH-type_LysR_regulators"/>
</dbReference>
<evidence type="ECO:0000313" key="2">
    <source>
        <dbReference type="EMBL" id="VEA42324.1"/>
    </source>
</evidence>
<reference evidence="2 3" key="1">
    <citation type="submission" date="2018-12" db="EMBL/GenBank/DDBJ databases">
        <authorList>
            <consortium name="Pathogen Informatics"/>
        </authorList>
    </citation>
    <scope>NUCLEOTIDE SEQUENCE [LARGE SCALE GENOMIC DNA]</scope>
    <source>
        <strain evidence="2 3">NCTC8272</strain>
    </source>
</reference>